<evidence type="ECO:0000313" key="6">
    <source>
        <dbReference type="Proteomes" id="UP001148018"/>
    </source>
</evidence>
<dbReference type="GO" id="GO:0031981">
    <property type="term" value="C:nuclear lumen"/>
    <property type="evidence" value="ECO:0007669"/>
    <property type="project" value="UniProtKB-ARBA"/>
</dbReference>
<organism evidence="5 6">
    <name type="scientific">Muraenolepis orangiensis</name>
    <name type="common">Patagonian moray cod</name>
    <dbReference type="NCBI Taxonomy" id="630683"/>
    <lineage>
        <taxon>Eukaryota</taxon>
        <taxon>Metazoa</taxon>
        <taxon>Chordata</taxon>
        <taxon>Craniata</taxon>
        <taxon>Vertebrata</taxon>
        <taxon>Euteleostomi</taxon>
        <taxon>Actinopterygii</taxon>
        <taxon>Neopterygii</taxon>
        <taxon>Teleostei</taxon>
        <taxon>Neoteleostei</taxon>
        <taxon>Acanthomorphata</taxon>
        <taxon>Zeiogadaria</taxon>
        <taxon>Gadariae</taxon>
        <taxon>Gadiformes</taxon>
        <taxon>Muraenolepidoidei</taxon>
        <taxon>Muraenolepididae</taxon>
        <taxon>Muraenolepis</taxon>
    </lineage>
</organism>
<evidence type="ECO:0000256" key="1">
    <source>
        <dbReference type="ARBA" id="ARBA00004123"/>
    </source>
</evidence>
<feature type="region of interest" description="Disordered" evidence="3">
    <location>
        <begin position="1"/>
        <end position="102"/>
    </location>
</feature>
<dbReference type="AlphaFoldDB" id="A0A9Q0DEX3"/>
<keyword evidence="6" id="KW-1185">Reference proteome</keyword>
<dbReference type="Pfam" id="PF16276">
    <property type="entry name" value="NPM1-C"/>
    <property type="match status" value="1"/>
</dbReference>
<dbReference type="OrthoDB" id="9946910at2759"/>
<feature type="domain" description="Nucleophosmin C-terminal" evidence="4">
    <location>
        <begin position="147"/>
        <end position="194"/>
    </location>
</feature>
<accession>A0A9Q0DEX3</accession>
<reference evidence="5" key="1">
    <citation type="submission" date="2022-07" db="EMBL/GenBank/DDBJ databases">
        <title>Chromosome-level genome of Muraenolepis orangiensis.</title>
        <authorList>
            <person name="Kim J."/>
        </authorList>
    </citation>
    <scope>NUCLEOTIDE SEQUENCE</scope>
    <source>
        <strain evidence="5">KU_S4_2022</strain>
        <tissue evidence="5">Muscle</tissue>
    </source>
</reference>
<protein>
    <recommendedName>
        <fullName evidence="4">Nucleophosmin C-terminal domain-containing protein</fullName>
    </recommendedName>
</protein>
<feature type="compositionally biased region" description="Polar residues" evidence="3">
    <location>
        <begin position="33"/>
        <end position="53"/>
    </location>
</feature>
<dbReference type="InterPro" id="IPR032569">
    <property type="entry name" value="NPM1_C"/>
</dbReference>
<evidence type="ECO:0000259" key="4">
    <source>
        <dbReference type="Pfam" id="PF16276"/>
    </source>
</evidence>
<evidence type="ECO:0000256" key="3">
    <source>
        <dbReference type="SAM" id="MobiDB-lite"/>
    </source>
</evidence>
<dbReference type="Gene3D" id="1.10.10.2100">
    <property type="match status" value="1"/>
</dbReference>
<evidence type="ECO:0000313" key="5">
    <source>
        <dbReference type="EMBL" id="KAJ3587355.1"/>
    </source>
</evidence>
<evidence type="ECO:0000256" key="2">
    <source>
        <dbReference type="ARBA" id="ARBA00023242"/>
    </source>
</evidence>
<sequence length="199" mass="20776">MTTPSTNCHSNREDDDEDSDEEDVKAQKAPKKSPQSSVNKTKGSSNQSVSSGKPGSVLFKAQSKDPEWVWTRSGPGPGVGLDPEWAGTRTGPGPGVGLDPEHGSGALVVDTVLGPGALVVDTVLGPGALVPLKAAPPGPSKPPPLAEIKSKLAAAVKEGKPMPKTEQKFENFAKSSFKLSDAKVVKDLWSFIQTLKGKK</sequence>
<dbReference type="FunFam" id="1.10.10.2100:FF:000002">
    <property type="entry name" value="cell growth-regulating nucleolar protein-like"/>
    <property type="match status" value="1"/>
</dbReference>
<gene>
    <name evidence="5" type="ORF">NHX12_010953</name>
</gene>
<feature type="compositionally biased region" description="Acidic residues" evidence="3">
    <location>
        <begin position="13"/>
        <end position="23"/>
    </location>
</feature>
<dbReference type="EMBL" id="JANIIK010000116">
    <property type="protein sequence ID" value="KAJ3587355.1"/>
    <property type="molecule type" value="Genomic_DNA"/>
</dbReference>
<dbReference type="Proteomes" id="UP001148018">
    <property type="component" value="Unassembled WGS sequence"/>
</dbReference>
<keyword evidence="2" id="KW-0539">Nucleus</keyword>
<dbReference type="GO" id="GO:0003676">
    <property type="term" value="F:nucleic acid binding"/>
    <property type="evidence" value="ECO:0007669"/>
    <property type="project" value="InterPro"/>
</dbReference>
<proteinExistence type="predicted"/>
<comment type="caution">
    <text evidence="5">The sequence shown here is derived from an EMBL/GenBank/DDBJ whole genome shotgun (WGS) entry which is preliminary data.</text>
</comment>
<comment type="subcellular location">
    <subcellularLocation>
        <location evidence="1">Nucleus</location>
    </subcellularLocation>
</comment>
<name>A0A9Q0DEX3_9TELE</name>